<protein>
    <recommendedName>
        <fullName evidence="3">NodB homology domain-containing protein</fullName>
    </recommendedName>
</protein>
<accession>A0A1G5SDM5</accession>
<dbReference type="PANTHER" id="PTHR34216:SF3">
    <property type="entry name" value="POLY-BETA-1,6-N-ACETYL-D-GLUCOSAMINE N-DEACETYLASE"/>
    <property type="match status" value="1"/>
</dbReference>
<comment type="subcellular location">
    <subcellularLocation>
        <location evidence="1">Secreted</location>
    </subcellularLocation>
</comment>
<gene>
    <name evidence="4" type="ORF">NSMM_240025</name>
</gene>
<dbReference type="Pfam" id="PF01522">
    <property type="entry name" value="Polysacc_deac_1"/>
    <property type="match status" value="2"/>
</dbReference>
<dbReference type="Proteomes" id="UP000198729">
    <property type="component" value="Unassembled WGS sequence"/>
</dbReference>
<dbReference type="InterPro" id="IPR011330">
    <property type="entry name" value="Glyco_hydro/deAcase_b/a-brl"/>
</dbReference>
<evidence type="ECO:0000313" key="5">
    <source>
        <dbReference type="Proteomes" id="UP000198729"/>
    </source>
</evidence>
<keyword evidence="2" id="KW-0732">Signal</keyword>
<reference evidence="4 5" key="1">
    <citation type="submission" date="2016-10" db="EMBL/GenBank/DDBJ databases">
        <authorList>
            <person name="de Groot N.N."/>
        </authorList>
    </citation>
    <scope>NUCLEOTIDE SEQUENCE [LARGE SCALE GENOMIC DNA]</scope>
    <source>
        <strain evidence="4">1</strain>
    </source>
</reference>
<evidence type="ECO:0000256" key="1">
    <source>
        <dbReference type="ARBA" id="ARBA00004613"/>
    </source>
</evidence>
<dbReference type="AlphaFoldDB" id="A0A1G5SDM5"/>
<dbReference type="PANTHER" id="PTHR34216">
    <property type="match status" value="1"/>
</dbReference>
<dbReference type="InterPro" id="IPR051398">
    <property type="entry name" value="Polysacch_Deacetylase"/>
</dbReference>
<feature type="domain" description="NodB homology" evidence="3">
    <location>
        <begin position="73"/>
        <end position="317"/>
    </location>
</feature>
<proteinExistence type="predicted"/>
<evidence type="ECO:0000313" key="4">
    <source>
        <dbReference type="EMBL" id="SCZ84641.1"/>
    </source>
</evidence>
<organism evidence="4 5">
    <name type="scientific">Nitrosomonas mobilis</name>
    <dbReference type="NCBI Taxonomy" id="51642"/>
    <lineage>
        <taxon>Bacteria</taxon>
        <taxon>Pseudomonadati</taxon>
        <taxon>Pseudomonadota</taxon>
        <taxon>Betaproteobacteria</taxon>
        <taxon>Nitrosomonadales</taxon>
        <taxon>Nitrosomonadaceae</taxon>
        <taxon>Nitrosomonas</taxon>
    </lineage>
</organism>
<dbReference type="GO" id="GO:0016810">
    <property type="term" value="F:hydrolase activity, acting on carbon-nitrogen (but not peptide) bonds"/>
    <property type="evidence" value="ECO:0007669"/>
    <property type="project" value="InterPro"/>
</dbReference>
<evidence type="ECO:0000256" key="2">
    <source>
        <dbReference type="ARBA" id="ARBA00022729"/>
    </source>
</evidence>
<dbReference type="Gene3D" id="3.20.20.370">
    <property type="entry name" value="Glycoside hydrolase/deacetylase"/>
    <property type="match status" value="1"/>
</dbReference>
<dbReference type="GO" id="GO:0005576">
    <property type="term" value="C:extracellular region"/>
    <property type="evidence" value="ECO:0007669"/>
    <property type="project" value="UniProtKB-SubCell"/>
</dbReference>
<dbReference type="InterPro" id="IPR002509">
    <property type="entry name" value="NODB_dom"/>
</dbReference>
<dbReference type="STRING" id="51642.NSMM_240025"/>
<dbReference type="GO" id="GO:0005975">
    <property type="term" value="P:carbohydrate metabolic process"/>
    <property type="evidence" value="ECO:0007669"/>
    <property type="project" value="InterPro"/>
</dbReference>
<dbReference type="OrthoDB" id="9814639at2"/>
<dbReference type="RefSeq" id="WP_090284281.1">
    <property type="nucleotide sequence ID" value="NZ_FMWO01000030.1"/>
</dbReference>
<keyword evidence="5" id="KW-1185">Reference proteome</keyword>
<dbReference type="SUPFAM" id="SSF88713">
    <property type="entry name" value="Glycoside hydrolase/deacetylase"/>
    <property type="match status" value="1"/>
</dbReference>
<dbReference type="PROSITE" id="PS51677">
    <property type="entry name" value="NODB"/>
    <property type="match status" value="1"/>
</dbReference>
<dbReference type="CDD" id="cd10918">
    <property type="entry name" value="CE4_NodB_like_5s_6s"/>
    <property type="match status" value="1"/>
</dbReference>
<name>A0A1G5SDM5_9PROT</name>
<dbReference type="EMBL" id="FMWO01000030">
    <property type="protein sequence ID" value="SCZ84641.1"/>
    <property type="molecule type" value="Genomic_DNA"/>
</dbReference>
<evidence type="ECO:0000259" key="3">
    <source>
        <dbReference type="PROSITE" id="PS51677"/>
    </source>
</evidence>
<sequence length="317" mass="35476">MKTIASLCLPAGKRAKLSIVIYHRVLPEADHFLGGRGDISSFDQQLCYLTRNFNVLSLSEAVAHLRAATLPARAVCITFDDGYADNAEIALPLLQKYGVTATFFIATGFLDGGRMWNDTVIESFRRARGDTIDLREIGLEQYTVATLEQRRQVLFSVIDQLKYLEPTTRQSKVDKLAQTIAAELPDDLMMTSAQVKLLHDHGMEIGGHTVNHPILASTDETTARTEIGEGKARLEAITGTPIRFFAYPNGKPGRDYLSIHVEMLNQLGFEAAVSTAWGTARHGDDLFQLPRFTPWDQKEWAYVLRMVRNSYQQIQTV</sequence>